<feature type="domain" description="HTH myb-type" evidence="8">
    <location>
        <begin position="83"/>
        <end position="135"/>
    </location>
</feature>
<evidence type="ECO:0000256" key="5">
    <source>
        <dbReference type="ARBA" id="ARBA00023242"/>
    </source>
</evidence>
<dbReference type="FunFam" id="1.10.10.60:FF:000009">
    <property type="entry name" value="transcription factor MYB1R1"/>
    <property type="match status" value="1"/>
</dbReference>
<dbReference type="InterPro" id="IPR017930">
    <property type="entry name" value="Myb_dom"/>
</dbReference>
<dbReference type="Gene3D" id="1.10.10.60">
    <property type="entry name" value="Homeodomain-like"/>
    <property type="match status" value="1"/>
</dbReference>
<proteinExistence type="predicted"/>
<keyword evidence="2" id="KW-0805">Transcription regulation</keyword>
<dbReference type="GO" id="GO:0003677">
    <property type="term" value="F:DNA binding"/>
    <property type="evidence" value="ECO:0007669"/>
    <property type="project" value="UniProtKB-KW"/>
</dbReference>
<dbReference type="AlphaFoldDB" id="A0A7N2LPW3"/>
<dbReference type="EMBL" id="LRBV02000005">
    <property type="status" value="NOT_ANNOTATED_CDS"/>
    <property type="molecule type" value="Genomic_DNA"/>
</dbReference>
<dbReference type="Proteomes" id="UP000594261">
    <property type="component" value="Chromosome 5"/>
</dbReference>
<comment type="subcellular location">
    <subcellularLocation>
        <location evidence="1">Nucleus</location>
    </subcellularLocation>
</comment>
<dbReference type="NCBIfam" id="TIGR01557">
    <property type="entry name" value="myb_SHAQKYF"/>
    <property type="match status" value="1"/>
</dbReference>
<dbReference type="CDD" id="cd00167">
    <property type="entry name" value="SANT"/>
    <property type="match status" value="1"/>
</dbReference>
<accession>A0A7N2LPW3</accession>
<dbReference type="SUPFAM" id="SSF46689">
    <property type="entry name" value="Homeodomain-like"/>
    <property type="match status" value="1"/>
</dbReference>
<dbReference type="GO" id="GO:0006355">
    <property type="term" value="P:regulation of DNA-templated transcription"/>
    <property type="evidence" value="ECO:0007669"/>
    <property type="project" value="UniProtKB-ARBA"/>
</dbReference>
<dbReference type="EnsemblPlants" id="QL05p027870:mrna">
    <property type="protein sequence ID" value="QL05p027870:mrna"/>
    <property type="gene ID" value="QL05p027870"/>
</dbReference>
<feature type="domain" description="SANT" evidence="7">
    <location>
        <begin position="82"/>
        <end position="135"/>
    </location>
</feature>
<dbReference type="Pfam" id="PF00249">
    <property type="entry name" value="Myb_DNA-binding"/>
    <property type="match status" value="1"/>
</dbReference>
<evidence type="ECO:0000256" key="3">
    <source>
        <dbReference type="ARBA" id="ARBA00023125"/>
    </source>
</evidence>
<dbReference type="PANTHER" id="PTHR44191">
    <property type="entry name" value="TRANSCRIPTION FACTOR KUA1"/>
    <property type="match status" value="1"/>
</dbReference>
<dbReference type="PROSITE" id="PS51294">
    <property type="entry name" value="HTH_MYB"/>
    <property type="match status" value="1"/>
</dbReference>
<reference evidence="9" key="2">
    <citation type="submission" date="2021-01" db="UniProtKB">
        <authorList>
            <consortium name="EnsemblPlants"/>
        </authorList>
    </citation>
    <scope>IDENTIFICATION</scope>
</reference>
<feature type="domain" description="Myb-like" evidence="6">
    <location>
        <begin position="83"/>
        <end position="131"/>
    </location>
</feature>
<keyword evidence="5" id="KW-0539">Nucleus</keyword>
<dbReference type="InterPro" id="IPR017884">
    <property type="entry name" value="SANT_dom"/>
</dbReference>
<sequence length="248" mass="27740">MVMRDSLSVRKCLHCGLNVHNSSGIATGKCVKLFGVCLRNNGDDHDQDAMKNRVSMENPCYEKVESKDGEEDDAKDLANGINQRRRWTEEEHKLFLIGLKKLGRGDWKGVSSNFVITRSPAQVASHAQKHFMRQLELAPNDSPISHTEKSDTEKAVKATTAYQHNENRFPHIAMGIPPLAQMPPPVFGDPSCCRIPSTVNSANQSYSSRLPGRTLLNYGTCAPDLIEPSKYPIFHHHRRSSHTVIILD</sequence>
<evidence type="ECO:0000256" key="2">
    <source>
        <dbReference type="ARBA" id="ARBA00023015"/>
    </source>
</evidence>
<dbReference type="GO" id="GO:0005634">
    <property type="term" value="C:nucleus"/>
    <property type="evidence" value="ECO:0007669"/>
    <property type="project" value="UniProtKB-SubCell"/>
</dbReference>
<dbReference type="InterPro" id="IPR052245">
    <property type="entry name" value="Plant_Stress_Dev_TF"/>
</dbReference>
<evidence type="ECO:0000256" key="4">
    <source>
        <dbReference type="ARBA" id="ARBA00023163"/>
    </source>
</evidence>
<keyword evidence="4" id="KW-0804">Transcription</keyword>
<dbReference type="SMART" id="SM00717">
    <property type="entry name" value="SANT"/>
    <property type="match status" value="1"/>
</dbReference>
<dbReference type="Gramene" id="QL05p027870:mrna">
    <property type="protein sequence ID" value="QL05p027870:mrna"/>
    <property type="gene ID" value="QL05p027870"/>
</dbReference>
<keyword evidence="10" id="KW-1185">Reference proteome</keyword>
<evidence type="ECO:0000259" key="7">
    <source>
        <dbReference type="PROSITE" id="PS51293"/>
    </source>
</evidence>
<dbReference type="InterPro" id="IPR006447">
    <property type="entry name" value="Myb_dom_plants"/>
</dbReference>
<organism evidence="9 10">
    <name type="scientific">Quercus lobata</name>
    <name type="common">Valley oak</name>
    <dbReference type="NCBI Taxonomy" id="97700"/>
    <lineage>
        <taxon>Eukaryota</taxon>
        <taxon>Viridiplantae</taxon>
        <taxon>Streptophyta</taxon>
        <taxon>Embryophyta</taxon>
        <taxon>Tracheophyta</taxon>
        <taxon>Spermatophyta</taxon>
        <taxon>Magnoliopsida</taxon>
        <taxon>eudicotyledons</taxon>
        <taxon>Gunneridae</taxon>
        <taxon>Pentapetalae</taxon>
        <taxon>rosids</taxon>
        <taxon>fabids</taxon>
        <taxon>Fagales</taxon>
        <taxon>Fagaceae</taxon>
        <taxon>Quercus</taxon>
    </lineage>
</organism>
<dbReference type="InterPro" id="IPR001005">
    <property type="entry name" value="SANT/Myb"/>
</dbReference>
<protein>
    <submittedName>
        <fullName evidence="9">Uncharacterized protein</fullName>
    </submittedName>
</protein>
<dbReference type="InterPro" id="IPR009057">
    <property type="entry name" value="Homeodomain-like_sf"/>
</dbReference>
<dbReference type="PROSITE" id="PS51293">
    <property type="entry name" value="SANT"/>
    <property type="match status" value="1"/>
</dbReference>
<dbReference type="PROSITE" id="PS50090">
    <property type="entry name" value="MYB_LIKE"/>
    <property type="match status" value="1"/>
</dbReference>
<evidence type="ECO:0000313" key="9">
    <source>
        <dbReference type="EnsemblPlants" id="QL05p027870:mrna"/>
    </source>
</evidence>
<evidence type="ECO:0000313" key="10">
    <source>
        <dbReference type="Proteomes" id="UP000594261"/>
    </source>
</evidence>
<dbReference type="InParanoid" id="A0A7N2LPW3"/>
<evidence type="ECO:0000256" key="1">
    <source>
        <dbReference type="ARBA" id="ARBA00004123"/>
    </source>
</evidence>
<name>A0A7N2LPW3_QUELO</name>
<keyword evidence="3" id="KW-0238">DNA-binding</keyword>
<evidence type="ECO:0000259" key="6">
    <source>
        <dbReference type="PROSITE" id="PS50090"/>
    </source>
</evidence>
<evidence type="ECO:0000259" key="8">
    <source>
        <dbReference type="PROSITE" id="PS51294"/>
    </source>
</evidence>
<dbReference type="PANTHER" id="PTHR44191:SF62">
    <property type="entry name" value="OS04G0341900 PROTEIN"/>
    <property type="match status" value="1"/>
</dbReference>
<reference evidence="9 10" key="1">
    <citation type="journal article" date="2016" name="G3 (Bethesda)">
        <title>First Draft Assembly and Annotation of the Genome of a California Endemic Oak Quercus lobata Nee (Fagaceae).</title>
        <authorList>
            <person name="Sork V.L."/>
            <person name="Fitz-Gibbon S.T."/>
            <person name="Puiu D."/>
            <person name="Crepeau M."/>
            <person name="Gugger P.F."/>
            <person name="Sherman R."/>
            <person name="Stevens K."/>
            <person name="Langley C.H."/>
            <person name="Pellegrini M."/>
            <person name="Salzberg S.L."/>
        </authorList>
    </citation>
    <scope>NUCLEOTIDE SEQUENCE [LARGE SCALE GENOMIC DNA]</scope>
    <source>
        <strain evidence="9 10">cv. SW786</strain>
    </source>
</reference>